<protein>
    <recommendedName>
        <fullName evidence="9">Glycosyltransferase 61 catalytic domain-containing protein</fullName>
    </recommendedName>
</protein>
<reference evidence="11" key="1">
    <citation type="journal article" date="2012" name="Nature">
        <title>A physical, genetic and functional sequence assembly of the barley genome.</title>
        <authorList>
            <consortium name="The International Barley Genome Sequencing Consortium"/>
            <person name="Mayer K.F."/>
            <person name="Waugh R."/>
            <person name="Brown J.W."/>
            <person name="Schulman A."/>
            <person name="Langridge P."/>
            <person name="Platzer M."/>
            <person name="Fincher G.B."/>
            <person name="Muehlbauer G.J."/>
            <person name="Sato K."/>
            <person name="Close T.J."/>
            <person name="Wise R.P."/>
            <person name="Stein N."/>
        </authorList>
    </citation>
    <scope>NUCLEOTIDE SEQUENCE [LARGE SCALE GENOMIC DNA]</scope>
    <source>
        <strain evidence="11">cv. Morex</strain>
    </source>
</reference>
<evidence type="ECO:0000256" key="4">
    <source>
        <dbReference type="ARBA" id="ARBA00022679"/>
    </source>
</evidence>
<feature type="transmembrane region" description="Helical" evidence="8">
    <location>
        <begin position="39"/>
        <end position="62"/>
    </location>
</feature>
<evidence type="ECO:0000256" key="7">
    <source>
        <dbReference type="SAM" id="MobiDB-lite"/>
    </source>
</evidence>
<reference evidence="10" key="2">
    <citation type="submission" date="2020-10" db="EMBL/GenBank/DDBJ databases">
        <authorList>
            <person name="Scholz U."/>
            <person name="Mascher M."/>
            <person name="Fiebig A."/>
        </authorList>
    </citation>
    <scope>NUCLEOTIDE SEQUENCE [LARGE SCALE GENOMIC DNA]</scope>
    <source>
        <strain evidence="10">cv. Morex</strain>
    </source>
</reference>
<keyword evidence="5" id="KW-0333">Golgi apparatus</keyword>
<reference evidence="10" key="3">
    <citation type="submission" date="2022-01" db="UniProtKB">
        <authorList>
            <consortium name="EnsemblPlants"/>
        </authorList>
    </citation>
    <scope>IDENTIFICATION</scope>
    <source>
        <strain evidence="10">subsp. vulgare</strain>
    </source>
</reference>
<dbReference type="InterPro" id="IPR007657">
    <property type="entry name" value="Glycosyltransferase_61"/>
</dbReference>
<dbReference type="SMR" id="A0A8I6XIH1"/>
<dbReference type="GO" id="GO:0035252">
    <property type="term" value="F:UDP-xylosyltransferase activity"/>
    <property type="evidence" value="ECO:0000318"/>
    <property type="project" value="GO_Central"/>
</dbReference>
<dbReference type="PANTHER" id="PTHR20961">
    <property type="entry name" value="GLYCOSYLTRANSFERASE"/>
    <property type="match status" value="1"/>
</dbReference>
<feature type="domain" description="Glycosyltransferase 61 catalytic" evidence="9">
    <location>
        <begin position="354"/>
        <end position="471"/>
    </location>
</feature>
<feature type="region of interest" description="Disordered" evidence="7">
    <location>
        <begin position="1"/>
        <end position="23"/>
    </location>
</feature>
<dbReference type="InterPro" id="IPR049625">
    <property type="entry name" value="Glyco_transf_61_cat"/>
</dbReference>
<dbReference type="RefSeq" id="XP_044968039.1">
    <property type="nucleotide sequence ID" value="XM_045112104.1"/>
</dbReference>
<keyword evidence="11" id="KW-1185">Reference proteome</keyword>
<evidence type="ECO:0000259" key="9">
    <source>
        <dbReference type="Pfam" id="PF04577"/>
    </source>
</evidence>
<dbReference type="Gramene" id="HORVU.MOREX.r3.2HG0199260.1">
    <property type="protein sequence ID" value="HORVU.MOREX.r3.2HG0199260.1"/>
    <property type="gene ID" value="HORVU.MOREX.r3.2HG0199260"/>
</dbReference>
<evidence type="ECO:0000256" key="8">
    <source>
        <dbReference type="SAM" id="Phobius"/>
    </source>
</evidence>
<keyword evidence="6" id="KW-0325">Glycoprotein</keyword>
<evidence type="ECO:0000313" key="10">
    <source>
        <dbReference type="EnsemblPlants" id="HORVU.MOREX.r3.2HG0199260.1"/>
    </source>
</evidence>
<gene>
    <name evidence="10" type="primary">LOC123427958</name>
</gene>
<accession>A0A8I6XIH1</accession>
<evidence type="ECO:0000256" key="2">
    <source>
        <dbReference type="ARBA" id="ARBA00004881"/>
    </source>
</evidence>
<dbReference type="KEGG" id="hvg:123427958"/>
<evidence type="ECO:0000256" key="1">
    <source>
        <dbReference type="ARBA" id="ARBA00004323"/>
    </source>
</evidence>
<dbReference type="Gramene" id="HORVU.MOREX.r2.2HG0165530.1">
    <property type="protein sequence ID" value="HORVU.MOREX.r2.2HG0165530.1"/>
    <property type="gene ID" value="HORVU.MOREX.r2.2HG0165530"/>
</dbReference>
<dbReference type="GO" id="GO:0009664">
    <property type="term" value="P:plant-type cell wall organization"/>
    <property type="evidence" value="ECO:0000318"/>
    <property type="project" value="GO_Central"/>
</dbReference>
<name>A0A8I6XIH1_HORVV</name>
<evidence type="ECO:0000256" key="5">
    <source>
        <dbReference type="ARBA" id="ARBA00023034"/>
    </source>
</evidence>
<comment type="pathway">
    <text evidence="2">Glycan metabolism.</text>
</comment>
<feature type="compositionally biased region" description="Basic and acidic residues" evidence="7">
    <location>
        <begin position="139"/>
        <end position="148"/>
    </location>
</feature>
<evidence type="ECO:0000313" key="11">
    <source>
        <dbReference type="Proteomes" id="UP000011116"/>
    </source>
</evidence>
<dbReference type="Pfam" id="PF04577">
    <property type="entry name" value="Glyco_transf_61"/>
    <property type="match status" value="1"/>
</dbReference>
<keyword evidence="4" id="KW-0808">Transferase</keyword>
<dbReference type="GeneID" id="123427958"/>
<keyword evidence="3" id="KW-0328">Glycosyltransferase</keyword>
<dbReference type="GO" id="GO:0000139">
    <property type="term" value="C:Golgi membrane"/>
    <property type="evidence" value="ECO:0000318"/>
    <property type="project" value="GO_Central"/>
</dbReference>
<dbReference type="EnsemblPlants" id="HORVU.MOREX.r3.2HG0199260.1">
    <property type="protein sequence ID" value="HORVU.MOREX.r3.2HG0199260.1"/>
    <property type="gene ID" value="HORVU.MOREX.r3.2HG0199260"/>
</dbReference>
<dbReference type="Proteomes" id="UP000011116">
    <property type="component" value="Chromosome 2H"/>
</dbReference>
<sequence>MNSTAYSRPSKLPGGAGDRRPPTRLRGFASKIEPKKLGAGLLAGCCLALLTYVSLAKLFAIYSPVFASTANTSGLLQNAPPASSSSSSSVPETTDAIPAEDTTFIGRENDNAVDPVNFPEEGPAVAGSQDQEPGVPEVLSRKEDEAEKAAAAAATTTSVPKPSSEGAAGGEGAAKLSCDENGVDEGFPYARPSVCELSGDIRISPKQKTMYLVNPSGAGGFDENGEKRLRPYARKDDFLLPAVVEVTVKSVPSPAAAPQCTKKHRVPAVVFSVAGYTDNFFHDNTDALIPLFLTASHLKGEVQLLITNYKPWWVQKYTPVLRKLSNYDPINFDADAGVHCFSAGYLGLYRDRDLIISPHPTRNPRNYTMVDYNRFIRSAYALRRDRPSVLGEVPGMRPQMLIISRGGTRKLLNLEEVAAAAEELGFNVTVAEAGADVPAFAALVNAADVLLAVHGAGLTNQIFLPTQAVVLQIVPWGNMDWMATNFYGQPAREMQLRYVEYYVDEEETSLKDKYSRDHVVFRDPKALHKQGWQALAETIMKQDVKVNLARFRPFLLQAIDKLQE</sequence>
<comment type="subcellular location">
    <subcellularLocation>
        <location evidence="1">Golgi apparatus membrane</location>
        <topology evidence="1">Single-pass type II membrane protein</topology>
    </subcellularLocation>
</comment>
<evidence type="ECO:0000256" key="3">
    <source>
        <dbReference type="ARBA" id="ARBA00022676"/>
    </source>
</evidence>
<keyword evidence="8" id="KW-0472">Membrane</keyword>
<dbReference type="PANTHER" id="PTHR20961:SF163">
    <property type="entry name" value="GLYCOSYL TRANSFERASE FAMILY 28 C-TERMINAL DOMAIN-CONTAINING PROTEIN"/>
    <property type="match status" value="1"/>
</dbReference>
<proteinExistence type="predicted"/>
<dbReference type="OrthoDB" id="529273at2759"/>
<evidence type="ECO:0000256" key="6">
    <source>
        <dbReference type="ARBA" id="ARBA00023180"/>
    </source>
</evidence>
<keyword evidence="8" id="KW-1133">Transmembrane helix</keyword>
<dbReference type="AlphaFoldDB" id="A0A8I6XIH1"/>
<organism evidence="10 11">
    <name type="scientific">Hordeum vulgare subsp. vulgare</name>
    <name type="common">Domesticated barley</name>
    <dbReference type="NCBI Taxonomy" id="112509"/>
    <lineage>
        <taxon>Eukaryota</taxon>
        <taxon>Viridiplantae</taxon>
        <taxon>Streptophyta</taxon>
        <taxon>Embryophyta</taxon>
        <taxon>Tracheophyta</taxon>
        <taxon>Spermatophyta</taxon>
        <taxon>Magnoliopsida</taxon>
        <taxon>Liliopsida</taxon>
        <taxon>Poales</taxon>
        <taxon>Poaceae</taxon>
        <taxon>BOP clade</taxon>
        <taxon>Pooideae</taxon>
        <taxon>Triticodae</taxon>
        <taxon>Triticeae</taxon>
        <taxon>Hordeinae</taxon>
        <taxon>Hordeum</taxon>
    </lineage>
</organism>
<feature type="region of interest" description="Disordered" evidence="7">
    <location>
        <begin position="100"/>
        <end position="174"/>
    </location>
</feature>
<keyword evidence="8" id="KW-0812">Transmembrane</keyword>